<evidence type="ECO:0000256" key="1">
    <source>
        <dbReference type="SAM" id="MobiDB-lite"/>
    </source>
</evidence>
<dbReference type="Proteomes" id="UP000027138">
    <property type="component" value="Unassembled WGS sequence"/>
</dbReference>
<name>A0A067KMM0_JATCU</name>
<accession>A0A067KMM0</accession>
<evidence type="ECO:0000313" key="3">
    <source>
        <dbReference type="Proteomes" id="UP000027138"/>
    </source>
</evidence>
<dbReference type="EMBL" id="KK914566">
    <property type="protein sequence ID" value="KDP33059.1"/>
    <property type="molecule type" value="Genomic_DNA"/>
</dbReference>
<evidence type="ECO:0000313" key="2">
    <source>
        <dbReference type="EMBL" id="KDP33059.1"/>
    </source>
</evidence>
<feature type="compositionally biased region" description="Polar residues" evidence="1">
    <location>
        <begin position="40"/>
        <end position="53"/>
    </location>
</feature>
<organism evidence="2 3">
    <name type="scientific">Jatropha curcas</name>
    <name type="common">Barbados nut</name>
    <dbReference type="NCBI Taxonomy" id="180498"/>
    <lineage>
        <taxon>Eukaryota</taxon>
        <taxon>Viridiplantae</taxon>
        <taxon>Streptophyta</taxon>
        <taxon>Embryophyta</taxon>
        <taxon>Tracheophyta</taxon>
        <taxon>Spermatophyta</taxon>
        <taxon>Magnoliopsida</taxon>
        <taxon>eudicotyledons</taxon>
        <taxon>Gunneridae</taxon>
        <taxon>Pentapetalae</taxon>
        <taxon>rosids</taxon>
        <taxon>fabids</taxon>
        <taxon>Malpighiales</taxon>
        <taxon>Euphorbiaceae</taxon>
        <taxon>Crotonoideae</taxon>
        <taxon>Jatropheae</taxon>
        <taxon>Jatropha</taxon>
    </lineage>
</organism>
<keyword evidence="3" id="KW-1185">Reference proteome</keyword>
<gene>
    <name evidence="2" type="ORF">JCGZ_13645</name>
</gene>
<sequence length="64" mass="7391">MRVEMDTLLHKSYDSMLDWRRKSLPLVFIKRPNHFRVEATRSSPSNLDHQALTTGGHPASCNQI</sequence>
<proteinExistence type="predicted"/>
<protein>
    <submittedName>
        <fullName evidence="2">Uncharacterized protein</fullName>
    </submittedName>
</protein>
<dbReference type="AlphaFoldDB" id="A0A067KMM0"/>
<feature type="region of interest" description="Disordered" evidence="1">
    <location>
        <begin position="39"/>
        <end position="64"/>
    </location>
</feature>
<reference evidence="2 3" key="1">
    <citation type="journal article" date="2014" name="PLoS ONE">
        <title>Global Analysis of Gene Expression Profiles in Physic Nut (Jatropha curcas L.) Seedlings Exposed to Salt Stress.</title>
        <authorList>
            <person name="Zhang L."/>
            <person name="Zhang C."/>
            <person name="Wu P."/>
            <person name="Chen Y."/>
            <person name="Li M."/>
            <person name="Jiang H."/>
            <person name="Wu G."/>
        </authorList>
    </citation>
    <scope>NUCLEOTIDE SEQUENCE [LARGE SCALE GENOMIC DNA]</scope>
    <source>
        <strain evidence="3">cv. GZQX0401</strain>
        <tissue evidence="2">Young leaves</tissue>
    </source>
</reference>